<dbReference type="Gene3D" id="3.30.870.10">
    <property type="entry name" value="Endonuclease Chain A"/>
    <property type="match status" value="2"/>
</dbReference>
<dbReference type="PANTHER" id="PTHR30218">
    <property type="entry name" value="POLYPHOSPHATE KINASE"/>
    <property type="match status" value="1"/>
</dbReference>
<protein>
    <recommendedName>
        <fullName evidence="6 7">Polyphosphate kinase</fullName>
        <ecNumber evidence="6 7">2.7.4.1</ecNumber>
    </recommendedName>
    <alternativeName>
        <fullName evidence="6">ATP-polyphosphate phosphotransferase</fullName>
    </alternativeName>
    <alternativeName>
        <fullName evidence="6">Polyphosphoric acid kinase</fullName>
    </alternativeName>
</protein>
<feature type="binding site" evidence="6">
    <location>
        <position position="390"/>
    </location>
    <ligand>
        <name>Mg(2+)</name>
        <dbReference type="ChEBI" id="CHEBI:18420"/>
    </ligand>
</feature>
<evidence type="ECO:0000256" key="5">
    <source>
        <dbReference type="ARBA" id="ARBA00022840"/>
    </source>
</evidence>
<dbReference type="SUPFAM" id="SSF143724">
    <property type="entry name" value="PHP14-like"/>
    <property type="match status" value="1"/>
</dbReference>
<feature type="binding site" evidence="6">
    <location>
        <position position="579"/>
    </location>
    <ligand>
        <name>ATP</name>
        <dbReference type="ChEBI" id="CHEBI:30616"/>
    </ligand>
</feature>
<keyword evidence="4 6" id="KW-0418">Kinase</keyword>
<evidence type="ECO:0000256" key="6">
    <source>
        <dbReference type="HAMAP-Rule" id="MF_00347"/>
    </source>
</evidence>
<keyword evidence="13" id="KW-1185">Reference proteome</keyword>
<dbReference type="HAMAP" id="MF_00347">
    <property type="entry name" value="Polyphosphate_kinase"/>
    <property type="match status" value="1"/>
</dbReference>
<dbReference type="EC" id="2.7.4.1" evidence="6 7"/>
<feature type="domain" description="Polyphosphate kinase middle" evidence="8">
    <location>
        <begin position="130"/>
        <end position="314"/>
    </location>
</feature>
<feature type="domain" description="Polyphosphate kinase N-terminal" evidence="9">
    <location>
        <begin position="16"/>
        <end position="119"/>
    </location>
</feature>
<name>A0A6P2BWL9_9ACTN</name>
<dbReference type="Pfam" id="PF13090">
    <property type="entry name" value="PP_kinase_C"/>
    <property type="match status" value="1"/>
</dbReference>
<dbReference type="RefSeq" id="WP_145856235.1">
    <property type="nucleotide sequence ID" value="NZ_RPFW01000004.1"/>
</dbReference>
<dbReference type="Gene3D" id="1.20.58.310">
    <property type="entry name" value="Polyphosphate kinase N-terminal domain"/>
    <property type="match status" value="1"/>
</dbReference>
<comment type="caution">
    <text evidence="6">Lacks conserved residue(s) required for the propagation of feature annotation.</text>
</comment>
<dbReference type="InterPro" id="IPR036830">
    <property type="entry name" value="PP_kinase_middle_dom_sf"/>
</dbReference>
<dbReference type="SUPFAM" id="SSF140356">
    <property type="entry name" value="PPK N-terminal domain-like"/>
    <property type="match status" value="1"/>
</dbReference>
<feature type="domain" description="Polyphosphate kinase C-terminal" evidence="10">
    <location>
        <begin position="518"/>
        <end position="680"/>
    </location>
</feature>
<dbReference type="OrthoDB" id="9761456at2"/>
<comment type="caution">
    <text evidence="12">The sequence shown here is derived from an EMBL/GenBank/DDBJ whole genome shotgun (WGS) entry which is preliminary data.</text>
</comment>
<dbReference type="GO" id="GO:0006799">
    <property type="term" value="P:polyphosphate biosynthetic process"/>
    <property type="evidence" value="ECO:0007669"/>
    <property type="project" value="UniProtKB-UniRule"/>
</dbReference>
<feature type="binding site" evidence="6">
    <location>
        <position position="607"/>
    </location>
    <ligand>
        <name>ATP</name>
        <dbReference type="ChEBI" id="CHEBI:30616"/>
    </ligand>
</feature>
<dbReference type="InterPro" id="IPR025200">
    <property type="entry name" value="PPK_C_dom2"/>
</dbReference>
<evidence type="ECO:0000313" key="12">
    <source>
        <dbReference type="EMBL" id="TVZ03454.1"/>
    </source>
</evidence>
<evidence type="ECO:0000256" key="1">
    <source>
        <dbReference type="ARBA" id="ARBA00022553"/>
    </source>
</evidence>
<dbReference type="PANTHER" id="PTHR30218:SF0">
    <property type="entry name" value="POLYPHOSPHATE KINASE"/>
    <property type="match status" value="1"/>
</dbReference>
<dbReference type="SUPFAM" id="SSF56024">
    <property type="entry name" value="Phospholipase D/nuclease"/>
    <property type="match status" value="2"/>
</dbReference>
<comment type="similarity">
    <text evidence="6 7">Belongs to the polyphosphate kinase 1 (PPK1) family.</text>
</comment>
<comment type="function">
    <text evidence="6 7">Catalyzes the reversible transfer of the terminal phosphate of ATP to form a long-chain polyphosphate (polyP).</text>
</comment>
<comment type="cofactor">
    <cofactor evidence="6">
        <name>Mg(2+)</name>
        <dbReference type="ChEBI" id="CHEBI:18420"/>
    </cofactor>
</comment>
<dbReference type="NCBIfam" id="TIGR03705">
    <property type="entry name" value="poly_P_kin"/>
    <property type="match status" value="1"/>
</dbReference>
<dbReference type="InterPro" id="IPR036832">
    <property type="entry name" value="PPK_N_dom_sf"/>
</dbReference>
<dbReference type="GO" id="GO:0005524">
    <property type="term" value="F:ATP binding"/>
    <property type="evidence" value="ECO:0007669"/>
    <property type="project" value="UniProtKB-KW"/>
</dbReference>
<dbReference type="InterPro" id="IPR024953">
    <property type="entry name" value="PP_kinase_middle"/>
</dbReference>
<dbReference type="GO" id="GO:0046872">
    <property type="term" value="F:metal ion binding"/>
    <property type="evidence" value="ECO:0007669"/>
    <property type="project" value="UniProtKB-KW"/>
</dbReference>
<sequence>MTELEQITPDSPAALINRELSWLSFARRVLALAEDPGQPLLERVKFAGIMGTIYDEFAMKRIGGLFRQARKGWARRGPDGLTPAEALKACRAELRSQQQLVATVVDEQLRPALRDLGLPILNAGDLSPSQRDFLTRYCMDSVEPILVPLAADAAHPFPFISNLGLNLAVLVSEPGRRNPRFVRIKVPANRPRWVPLPDHAGWVPLEQVIADNLSAIFPRASVSACYFFRVTRGAKDDPWTDQADDEDVELSPGAIIGMVTAELSARKYAGVVRLEVSADMPAALRNWLAAQLGADPADVIATPGLLSLGDLMDLPVEGHAELRDAPHEPVTHPRLRALDRTDPAAVFDEIRRGDILVHLPYHSFDTSILRFLQSAAIDPAVLAIKLTIYRTGRRSPIIQALKEAARRGKQVAVLVEITARFDEAPNISWGRELEEAGAHVAYGVERVKTHVKLALVVREEPAGIRRYVHVGTGNYHEGTARLYEDLGLLSMDPELAAHAAAVFNELTGGIPAPTPGKLLVAPHDLRERFTAAIRREAEHTRAGRPCGIRAKMNQLQDPQIIRELYRASMAGVPIVLNVRGLCCLRAGVPGLSPTIKVYSTLGRFLEHSRIYRFENGGTPEFFIGSADWMTRNLSRRMEVIAPVNDPVIKTELEAILCTYEADNCSAWDMQPDGEYVLRHPAAGECRRGAQQVFIERAASSL</sequence>
<evidence type="ECO:0000256" key="4">
    <source>
        <dbReference type="ARBA" id="ARBA00022777"/>
    </source>
</evidence>
<evidence type="ECO:0000256" key="2">
    <source>
        <dbReference type="ARBA" id="ARBA00022679"/>
    </source>
</evidence>
<dbReference type="CDD" id="cd09168">
    <property type="entry name" value="PLDc_PaPPK1_C2_like"/>
    <property type="match status" value="1"/>
</dbReference>
<dbReference type="Pfam" id="PF02503">
    <property type="entry name" value="PP_kinase"/>
    <property type="match status" value="1"/>
</dbReference>
<keyword evidence="3 6" id="KW-0547">Nucleotide-binding</keyword>
<evidence type="ECO:0000259" key="9">
    <source>
        <dbReference type="Pfam" id="PF13089"/>
    </source>
</evidence>
<feature type="binding site" evidence="6">
    <location>
        <position position="483"/>
    </location>
    <ligand>
        <name>ATP</name>
        <dbReference type="ChEBI" id="CHEBI:30616"/>
    </ligand>
</feature>
<evidence type="ECO:0000256" key="3">
    <source>
        <dbReference type="ARBA" id="ARBA00022741"/>
    </source>
</evidence>
<keyword evidence="5 6" id="KW-0067">ATP-binding</keyword>
<dbReference type="Proteomes" id="UP000460272">
    <property type="component" value="Unassembled WGS sequence"/>
</dbReference>
<feature type="binding site" evidence="6">
    <location>
        <position position="420"/>
    </location>
    <ligand>
        <name>Mg(2+)</name>
        <dbReference type="ChEBI" id="CHEBI:18420"/>
    </ligand>
</feature>
<comment type="PTM">
    <text evidence="6 7">An intermediate of this reaction is the autophosphorylated ppk in which a phosphate is covalently linked to a histidine residue through a N-P bond.</text>
</comment>
<dbReference type="PIRSF" id="PIRSF015589">
    <property type="entry name" value="PP_kinase"/>
    <property type="match status" value="1"/>
</dbReference>
<gene>
    <name evidence="12" type="primary">ppk1</name>
    <name evidence="6" type="synonym">ppk</name>
    <name evidence="12" type="ORF">EAS64_24000</name>
</gene>
<dbReference type="GO" id="GO:0008976">
    <property type="term" value="F:polyphosphate kinase activity"/>
    <property type="evidence" value="ECO:0007669"/>
    <property type="project" value="UniProtKB-UniRule"/>
</dbReference>
<dbReference type="Gene3D" id="3.30.1840.10">
    <property type="entry name" value="Polyphosphate kinase middle domain"/>
    <property type="match status" value="1"/>
</dbReference>
<dbReference type="InterPro" id="IPR041108">
    <property type="entry name" value="PP_kinase_C_1"/>
</dbReference>
<dbReference type="NCBIfam" id="NF003921">
    <property type="entry name" value="PRK05443.2-2"/>
    <property type="match status" value="1"/>
</dbReference>
<dbReference type="InterPro" id="IPR003414">
    <property type="entry name" value="PP_kinase"/>
</dbReference>
<evidence type="ECO:0000256" key="7">
    <source>
        <dbReference type="RuleBase" id="RU003800"/>
    </source>
</evidence>
<proteinExistence type="inferred from homology"/>
<dbReference type="AlphaFoldDB" id="A0A6P2BWL9"/>
<dbReference type="GO" id="GO:0009358">
    <property type="term" value="C:polyphosphate kinase complex"/>
    <property type="evidence" value="ECO:0007669"/>
    <property type="project" value="InterPro"/>
</dbReference>
<dbReference type="Pfam" id="PF17941">
    <property type="entry name" value="PP_kinase_C_1"/>
    <property type="match status" value="1"/>
</dbReference>
<evidence type="ECO:0000259" key="10">
    <source>
        <dbReference type="Pfam" id="PF13090"/>
    </source>
</evidence>
<evidence type="ECO:0000259" key="8">
    <source>
        <dbReference type="Pfam" id="PF02503"/>
    </source>
</evidence>
<keyword evidence="6" id="KW-0460">Magnesium</keyword>
<evidence type="ECO:0000259" key="11">
    <source>
        <dbReference type="Pfam" id="PF17941"/>
    </source>
</evidence>
<keyword evidence="1 6" id="KW-0597">Phosphoprotein</keyword>
<reference evidence="12 13" key="1">
    <citation type="submission" date="2018-11" db="EMBL/GenBank/DDBJ databases">
        <title>Trebonia kvetii gen.nov., sp.nov., a novel acidophilic actinobacterium, and proposal of the new actinobacterial family Treboniaceae fam. nov.</title>
        <authorList>
            <person name="Rapoport D."/>
            <person name="Sagova-Mareckova M."/>
            <person name="Sedlacek I."/>
            <person name="Provaznik J."/>
            <person name="Kralova S."/>
            <person name="Pavlinic D."/>
            <person name="Benes V."/>
            <person name="Kopecky J."/>
        </authorList>
    </citation>
    <scope>NUCLEOTIDE SEQUENCE [LARGE SCALE GENOMIC DNA]</scope>
    <source>
        <strain evidence="12 13">15Tr583</strain>
    </source>
</reference>
<accession>A0A6P2BWL9</accession>
<feature type="active site" description="Phosphohistidine intermediate" evidence="6">
    <location>
        <position position="450"/>
    </location>
</feature>
<keyword evidence="2 6" id="KW-0808">Transferase</keyword>
<evidence type="ECO:0000313" key="13">
    <source>
        <dbReference type="Proteomes" id="UP000460272"/>
    </source>
</evidence>
<keyword evidence="6" id="KW-0479">Metal-binding</keyword>
<dbReference type="InterPro" id="IPR025198">
    <property type="entry name" value="PPK_N_dom"/>
</dbReference>
<dbReference type="Pfam" id="PF13089">
    <property type="entry name" value="PP_kinase_N"/>
    <property type="match status" value="1"/>
</dbReference>
<dbReference type="EMBL" id="RPFW01000004">
    <property type="protein sequence ID" value="TVZ03454.1"/>
    <property type="molecule type" value="Genomic_DNA"/>
</dbReference>
<organism evidence="12 13">
    <name type="scientific">Trebonia kvetii</name>
    <dbReference type="NCBI Taxonomy" id="2480626"/>
    <lineage>
        <taxon>Bacteria</taxon>
        <taxon>Bacillati</taxon>
        <taxon>Actinomycetota</taxon>
        <taxon>Actinomycetes</taxon>
        <taxon>Streptosporangiales</taxon>
        <taxon>Treboniaceae</taxon>
        <taxon>Trebonia</taxon>
    </lineage>
</organism>
<comment type="catalytic activity">
    <reaction evidence="6 7">
        <text>[phosphate](n) + ATP = [phosphate](n+1) + ADP</text>
        <dbReference type="Rhea" id="RHEA:19573"/>
        <dbReference type="Rhea" id="RHEA-COMP:9859"/>
        <dbReference type="Rhea" id="RHEA-COMP:14280"/>
        <dbReference type="ChEBI" id="CHEBI:16838"/>
        <dbReference type="ChEBI" id="CHEBI:30616"/>
        <dbReference type="ChEBI" id="CHEBI:456216"/>
        <dbReference type="EC" id="2.7.4.1"/>
    </reaction>
</comment>
<feature type="domain" description="Polyphosphate kinase C-terminal" evidence="11">
    <location>
        <begin position="346"/>
        <end position="508"/>
    </location>
</feature>